<dbReference type="EMBL" id="CP097506">
    <property type="protein sequence ID" value="URD99407.1"/>
    <property type="molecule type" value="Genomic_DNA"/>
</dbReference>
<name>A0A9E7JYH5_9LILI</name>
<proteinExistence type="predicted"/>
<gene>
    <name evidence="1" type="ORF">MUK42_09150</name>
</gene>
<protein>
    <submittedName>
        <fullName evidence="1">Uncharacterized protein</fullName>
    </submittedName>
</protein>
<reference evidence="1" key="1">
    <citation type="submission" date="2022-05" db="EMBL/GenBank/DDBJ databases">
        <title>The Musa troglodytarum L. genome provides insights into the mechanism of non-climacteric behaviour and enrichment of carotenoids.</title>
        <authorList>
            <person name="Wang J."/>
        </authorList>
    </citation>
    <scope>NUCLEOTIDE SEQUENCE</scope>
    <source>
        <tissue evidence="1">Leaf</tissue>
    </source>
</reference>
<keyword evidence="2" id="KW-1185">Reference proteome</keyword>
<dbReference type="Proteomes" id="UP001055439">
    <property type="component" value="Chromosome 4"/>
</dbReference>
<sequence>MSRGGPWRYSRAEIYRATARRASYAGGDSTKRDAYRILSCHRKLVICIIVYLDDLKCKRIGFGSKSAVLLLSVRPPNATTK</sequence>
<dbReference type="AlphaFoldDB" id="A0A9E7JYH5"/>
<organism evidence="1 2">
    <name type="scientific">Musa troglodytarum</name>
    <name type="common">fe'i banana</name>
    <dbReference type="NCBI Taxonomy" id="320322"/>
    <lineage>
        <taxon>Eukaryota</taxon>
        <taxon>Viridiplantae</taxon>
        <taxon>Streptophyta</taxon>
        <taxon>Embryophyta</taxon>
        <taxon>Tracheophyta</taxon>
        <taxon>Spermatophyta</taxon>
        <taxon>Magnoliopsida</taxon>
        <taxon>Liliopsida</taxon>
        <taxon>Zingiberales</taxon>
        <taxon>Musaceae</taxon>
        <taxon>Musa</taxon>
    </lineage>
</organism>
<accession>A0A9E7JYH5</accession>
<evidence type="ECO:0000313" key="2">
    <source>
        <dbReference type="Proteomes" id="UP001055439"/>
    </source>
</evidence>
<evidence type="ECO:0000313" key="1">
    <source>
        <dbReference type="EMBL" id="URD99407.1"/>
    </source>
</evidence>